<dbReference type="Proteomes" id="UP000034103">
    <property type="component" value="Chromosome"/>
</dbReference>
<protein>
    <submittedName>
        <fullName evidence="1">Uncharacterized protein</fullName>
    </submittedName>
</protein>
<dbReference type="HOGENOM" id="CLU_172534_1_0_3"/>
<dbReference type="RefSeq" id="WP_046661235.1">
    <property type="nucleotide sequence ID" value="NZ_CP011304.1"/>
</dbReference>
<dbReference type="PATRIC" id="fig|1641812.3.peg.1057"/>
<dbReference type="AlphaFoldDB" id="A0A0F6RKD5"/>
<accession>A0A0F6RKD5</accession>
<evidence type="ECO:0000313" key="2">
    <source>
        <dbReference type="Proteomes" id="UP000034103"/>
    </source>
</evidence>
<dbReference type="EMBL" id="CP011304">
    <property type="protein sequence ID" value="AKE63378.1"/>
    <property type="molecule type" value="Genomic_DNA"/>
</dbReference>
<sequence length="97" mass="11203">MNITDVQVNLSTSEDFLDSETLAQIDLMQQKIQQYLQTLSLENLKTILEFAAYLSDKESEQATQEIREIPNIIEKLKEAEMDLQSGHLIDWKNSDDL</sequence>
<gene>
    <name evidence="1" type="ORF">MYAER_1020</name>
</gene>
<reference evidence="1 2" key="1">
    <citation type="journal article" date="2015" name="Genome Announc.">
        <title>Complete Genome Sequence of Microcystis aeruginosa NIES-2549, a Bloom-Forming Cyanobacterium from Lake Kasumigaura, Japan.</title>
        <authorList>
            <person name="Yamaguchi H."/>
            <person name="Suzuki S."/>
            <person name="Tanabe Y."/>
            <person name="Osana Y."/>
            <person name="Shimura Y."/>
            <person name="Ishida K."/>
            <person name="Kawachi M."/>
        </authorList>
    </citation>
    <scope>NUCLEOTIDE SEQUENCE [LARGE SCALE GENOMIC DNA]</scope>
    <source>
        <strain evidence="1 2">NIES-2549</strain>
    </source>
</reference>
<name>A0A0F6RKD5_MICAE</name>
<organism evidence="1 2">
    <name type="scientific">Microcystis aeruginosa NIES-2549</name>
    <dbReference type="NCBI Taxonomy" id="1641812"/>
    <lineage>
        <taxon>Bacteria</taxon>
        <taxon>Bacillati</taxon>
        <taxon>Cyanobacteriota</taxon>
        <taxon>Cyanophyceae</taxon>
        <taxon>Oscillatoriophycideae</taxon>
        <taxon>Chroococcales</taxon>
        <taxon>Microcystaceae</taxon>
        <taxon>Microcystis</taxon>
    </lineage>
</organism>
<evidence type="ECO:0000313" key="1">
    <source>
        <dbReference type="EMBL" id="AKE63378.1"/>
    </source>
</evidence>
<proteinExistence type="predicted"/>